<comment type="subcellular location">
    <subcellularLocation>
        <location evidence="1">Membrane</location>
        <topology evidence="1">Multi-pass membrane protein</topology>
    </subcellularLocation>
</comment>
<keyword evidence="9" id="KW-0564">Palmitate</keyword>
<evidence type="ECO:0000256" key="10">
    <source>
        <dbReference type="ARBA" id="ARBA00023288"/>
    </source>
</evidence>
<comment type="caution">
    <text evidence="12">The sequence shown here is derived from an EMBL/GenBank/DDBJ whole genome shotgun (WGS) entry which is preliminary data.</text>
</comment>
<keyword evidence="8 11" id="KW-0472">Membrane</keyword>
<name>A0A087LZE6_9HYPH</name>
<dbReference type="EMBL" id="JQGC01000017">
    <property type="protein sequence ID" value="KFL29999.1"/>
    <property type="molecule type" value="Genomic_DNA"/>
</dbReference>
<dbReference type="RefSeq" id="WP_035085520.1">
    <property type="nucleotide sequence ID" value="NZ_JQGC01000017.1"/>
</dbReference>
<evidence type="ECO:0000313" key="13">
    <source>
        <dbReference type="Proteomes" id="UP000028981"/>
    </source>
</evidence>
<accession>A0A087LZE6</accession>
<keyword evidence="6" id="KW-0732">Signal</keyword>
<dbReference type="Proteomes" id="UP000028981">
    <property type="component" value="Unassembled WGS sequence"/>
</dbReference>
<feature type="transmembrane region" description="Helical" evidence="11">
    <location>
        <begin position="38"/>
        <end position="59"/>
    </location>
</feature>
<dbReference type="STRING" id="46914.JP75_18055"/>
<reference evidence="12 13" key="1">
    <citation type="submission" date="2014-08" db="EMBL/GenBank/DDBJ databases">
        <authorList>
            <person name="Hassan Y.I."/>
            <person name="Lepp D."/>
            <person name="Zhou T."/>
        </authorList>
    </citation>
    <scope>NUCLEOTIDE SEQUENCE [LARGE SCALE GENOMIC DNA]</scope>
    <source>
        <strain evidence="12 13">IFO13584</strain>
    </source>
</reference>
<keyword evidence="13" id="KW-1185">Reference proteome</keyword>
<comment type="similarity">
    <text evidence="2">Belongs to the YtcA family.</text>
</comment>
<evidence type="ECO:0000256" key="5">
    <source>
        <dbReference type="ARBA" id="ARBA00022692"/>
    </source>
</evidence>
<protein>
    <recommendedName>
        <fullName evidence="3">Uncharacterized protein YtcA</fullName>
    </recommendedName>
</protein>
<evidence type="ECO:0000256" key="3">
    <source>
        <dbReference type="ARBA" id="ARBA00021237"/>
    </source>
</evidence>
<evidence type="ECO:0000256" key="9">
    <source>
        <dbReference type="ARBA" id="ARBA00023139"/>
    </source>
</evidence>
<sequence length="92" mass="9475">MTRSSRYGAATLVTALLAGCSATGGPPSVPIFGSFFPAWVICAIGGIFVAVIVRALLIALHIDEHLPAPPLVYLCLAISGGIVLWLAWSGVV</sequence>
<dbReference type="Pfam" id="PF17090">
    <property type="entry name" value="Ytca"/>
    <property type="match status" value="1"/>
</dbReference>
<evidence type="ECO:0000256" key="2">
    <source>
        <dbReference type="ARBA" id="ARBA00008208"/>
    </source>
</evidence>
<evidence type="ECO:0000256" key="11">
    <source>
        <dbReference type="SAM" id="Phobius"/>
    </source>
</evidence>
<keyword evidence="4" id="KW-1003">Cell membrane</keyword>
<organism evidence="12 13">
    <name type="scientific">Devosia riboflavina</name>
    <dbReference type="NCBI Taxonomy" id="46914"/>
    <lineage>
        <taxon>Bacteria</taxon>
        <taxon>Pseudomonadati</taxon>
        <taxon>Pseudomonadota</taxon>
        <taxon>Alphaproteobacteria</taxon>
        <taxon>Hyphomicrobiales</taxon>
        <taxon>Devosiaceae</taxon>
        <taxon>Devosia</taxon>
    </lineage>
</organism>
<dbReference type="InterPro" id="IPR031381">
    <property type="entry name" value="YtcA"/>
</dbReference>
<evidence type="ECO:0000256" key="7">
    <source>
        <dbReference type="ARBA" id="ARBA00022989"/>
    </source>
</evidence>
<evidence type="ECO:0000313" key="12">
    <source>
        <dbReference type="EMBL" id="KFL29999.1"/>
    </source>
</evidence>
<keyword evidence="10" id="KW-0449">Lipoprotein</keyword>
<evidence type="ECO:0000256" key="4">
    <source>
        <dbReference type="ARBA" id="ARBA00022475"/>
    </source>
</evidence>
<evidence type="ECO:0000256" key="8">
    <source>
        <dbReference type="ARBA" id="ARBA00023136"/>
    </source>
</evidence>
<evidence type="ECO:0000256" key="6">
    <source>
        <dbReference type="ARBA" id="ARBA00022729"/>
    </source>
</evidence>
<dbReference type="AlphaFoldDB" id="A0A087LZE6"/>
<dbReference type="PROSITE" id="PS51257">
    <property type="entry name" value="PROKAR_LIPOPROTEIN"/>
    <property type="match status" value="1"/>
</dbReference>
<dbReference type="GO" id="GO:0016020">
    <property type="term" value="C:membrane"/>
    <property type="evidence" value="ECO:0007669"/>
    <property type="project" value="UniProtKB-SubCell"/>
</dbReference>
<keyword evidence="7 11" id="KW-1133">Transmembrane helix</keyword>
<gene>
    <name evidence="12" type="ORF">JP75_18055</name>
</gene>
<evidence type="ECO:0000256" key="1">
    <source>
        <dbReference type="ARBA" id="ARBA00004141"/>
    </source>
</evidence>
<feature type="transmembrane region" description="Helical" evidence="11">
    <location>
        <begin position="71"/>
        <end position="88"/>
    </location>
</feature>
<keyword evidence="5 11" id="KW-0812">Transmembrane</keyword>
<proteinExistence type="inferred from homology"/>
<dbReference type="OrthoDB" id="5958921at2"/>